<dbReference type="EMBL" id="ML170207">
    <property type="protein sequence ID" value="TDL18494.1"/>
    <property type="molecule type" value="Genomic_DNA"/>
</dbReference>
<dbReference type="Gene3D" id="3.40.50.300">
    <property type="entry name" value="P-loop containing nucleotide triphosphate hydrolases"/>
    <property type="match status" value="2"/>
</dbReference>
<dbReference type="FunFam" id="3.40.50.300:FF:000269">
    <property type="entry name" value="ATP-dependent RNA helicase SUPV3L1, mitochondrial"/>
    <property type="match status" value="1"/>
</dbReference>
<dbReference type="InterPro" id="IPR050699">
    <property type="entry name" value="RNA-DNA_Helicase"/>
</dbReference>
<protein>
    <recommendedName>
        <fullName evidence="2">RNA helicase</fullName>
        <ecNumber evidence="2">3.6.4.13</ecNumber>
    </recommendedName>
</protein>
<dbReference type="InterPro" id="IPR022192">
    <property type="entry name" value="SUV3_C"/>
</dbReference>
<evidence type="ECO:0000259" key="10">
    <source>
        <dbReference type="PROSITE" id="PS51194"/>
    </source>
</evidence>
<dbReference type="VEuPathDB" id="FungiDB:BD410DRAFT_728489"/>
<dbReference type="Pfam" id="PF00271">
    <property type="entry name" value="Helicase_C"/>
    <property type="match status" value="1"/>
</dbReference>
<feature type="domain" description="Helicase C-terminal" evidence="10">
    <location>
        <begin position="215"/>
        <end position="377"/>
    </location>
</feature>
<gene>
    <name evidence="11" type="ORF">BD410DRAFT_728489</name>
</gene>
<dbReference type="Pfam" id="PF18147">
    <property type="entry name" value="Suv3_C_1"/>
    <property type="match status" value="1"/>
</dbReference>
<dbReference type="STRING" id="50990.A0A4Y7PSZ0"/>
<evidence type="ECO:0000256" key="9">
    <source>
        <dbReference type="ARBA" id="ARBA00047984"/>
    </source>
</evidence>
<keyword evidence="8" id="KW-0496">Mitochondrion</keyword>
<dbReference type="Pfam" id="PF22527">
    <property type="entry name" value="DEXQc_Suv3"/>
    <property type="match status" value="1"/>
</dbReference>
<dbReference type="PANTHER" id="PTHR12131">
    <property type="entry name" value="ATP-DEPENDENT RNA AND DNA HELICASE"/>
    <property type="match status" value="1"/>
</dbReference>
<name>A0A4Y7PSZ0_9AGAM</name>
<reference evidence="11 12" key="1">
    <citation type="submission" date="2018-06" db="EMBL/GenBank/DDBJ databases">
        <title>A transcriptomic atlas of mushroom development highlights an independent origin of complex multicellularity.</title>
        <authorList>
            <consortium name="DOE Joint Genome Institute"/>
            <person name="Krizsan K."/>
            <person name="Almasi E."/>
            <person name="Merenyi Z."/>
            <person name="Sahu N."/>
            <person name="Viragh M."/>
            <person name="Koszo T."/>
            <person name="Mondo S."/>
            <person name="Kiss B."/>
            <person name="Balint B."/>
            <person name="Kues U."/>
            <person name="Barry K."/>
            <person name="Hegedus J.C."/>
            <person name="Henrissat B."/>
            <person name="Johnson J."/>
            <person name="Lipzen A."/>
            <person name="Ohm R."/>
            <person name="Nagy I."/>
            <person name="Pangilinan J."/>
            <person name="Yan J."/>
            <person name="Xiong Y."/>
            <person name="Grigoriev I.V."/>
            <person name="Hibbett D.S."/>
            <person name="Nagy L.G."/>
        </authorList>
    </citation>
    <scope>NUCLEOTIDE SEQUENCE [LARGE SCALE GENOMIC DNA]</scope>
    <source>
        <strain evidence="11 12">SZMC22713</strain>
    </source>
</reference>
<accession>A0A4Y7PSZ0</accession>
<dbReference type="GO" id="GO:0045025">
    <property type="term" value="C:mitochondrial degradosome"/>
    <property type="evidence" value="ECO:0007669"/>
    <property type="project" value="TreeGrafter"/>
</dbReference>
<evidence type="ECO:0000256" key="3">
    <source>
        <dbReference type="ARBA" id="ARBA00022741"/>
    </source>
</evidence>
<evidence type="ECO:0000313" key="12">
    <source>
        <dbReference type="Proteomes" id="UP000294933"/>
    </source>
</evidence>
<proteinExistence type="predicted"/>
<dbReference type="Proteomes" id="UP000294933">
    <property type="component" value="Unassembled WGS sequence"/>
</dbReference>
<evidence type="ECO:0000256" key="6">
    <source>
        <dbReference type="ARBA" id="ARBA00022840"/>
    </source>
</evidence>
<dbReference type="SMART" id="SM00490">
    <property type="entry name" value="HELICc"/>
    <property type="match status" value="1"/>
</dbReference>
<dbReference type="Pfam" id="PF12513">
    <property type="entry name" value="SUV3_C"/>
    <property type="match status" value="1"/>
</dbReference>
<comment type="catalytic activity">
    <reaction evidence="9">
        <text>ATP + H2O = ADP + phosphate + H(+)</text>
        <dbReference type="Rhea" id="RHEA:13065"/>
        <dbReference type="ChEBI" id="CHEBI:15377"/>
        <dbReference type="ChEBI" id="CHEBI:15378"/>
        <dbReference type="ChEBI" id="CHEBI:30616"/>
        <dbReference type="ChEBI" id="CHEBI:43474"/>
        <dbReference type="ChEBI" id="CHEBI:456216"/>
        <dbReference type="EC" id="3.6.4.13"/>
    </reaction>
</comment>
<dbReference type="Gene3D" id="1.20.58.1080">
    <property type="match status" value="1"/>
</dbReference>
<dbReference type="AlphaFoldDB" id="A0A4Y7PSZ0"/>
<evidence type="ECO:0000256" key="2">
    <source>
        <dbReference type="ARBA" id="ARBA00012552"/>
    </source>
</evidence>
<comment type="subcellular location">
    <subcellularLocation>
        <location evidence="1">Mitochondrion</location>
    </subcellularLocation>
</comment>
<evidence type="ECO:0000256" key="4">
    <source>
        <dbReference type="ARBA" id="ARBA00022801"/>
    </source>
</evidence>
<evidence type="ECO:0000256" key="5">
    <source>
        <dbReference type="ARBA" id="ARBA00022806"/>
    </source>
</evidence>
<dbReference type="InterPro" id="IPR041082">
    <property type="entry name" value="Suv3_C_1"/>
</dbReference>
<dbReference type="SUPFAM" id="SSF52540">
    <property type="entry name" value="P-loop containing nucleoside triphosphate hydrolases"/>
    <property type="match status" value="1"/>
</dbReference>
<dbReference type="GO" id="GO:0016787">
    <property type="term" value="F:hydrolase activity"/>
    <property type="evidence" value="ECO:0007669"/>
    <property type="project" value="UniProtKB-KW"/>
</dbReference>
<sequence>MGWVTSPASEGIIPEYVRRNLTAVHEAADMRHPEEWYPNARGLRRKVIMHVGPTNSGKTHNALRALAAARIGVYAGPLRLLAHEIYYRLNKGQIVPSGADPDEPPESRVRECNLITGEEQKIVSADAKLVSCTVEMLNLTTRWDVAVVDEIQMITDSDRGGAWCSAVLGLCVKELHLCGEASVVPLIQEMLKDTGDEIIINRYDRLSPLTVAPRSLCGDLSQIGPGDCIVTFSRARIFALKKEIEDRSGMRCAVAYGRLPPEVRTEQAALFNDPKSGYDVLVASDAVGMGLNLKIKRIIFETVHKWDGHMDIPLSTSQIKQIAGRAGRYGLHGDDSLGGVVTTLQERDLDIVRGALAIKVIPPLKRAILPVTLQTHSTLEESVVAPAKFKDIYEIKEYVSSLQPHYALQDLSHLLASAEFVDKYCAGLSLAERLLIMNAPVALKDPLCQDAMVRFVRMYRHQRTVDVLRGIHGMGLTEALDSVQAVQDLHDLQALQGQSQSQPMSSPQTLGLLESLHKILVSYLWFSFRAPLSFNQREVAGEMKGKTERAIDWCLQGLQDPRLAEWRGELRRVKGAAGGASGEDKRVLETPPTRQSLQLQAVV</sequence>
<dbReference type="EC" id="3.6.4.13" evidence="2"/>
<dbReference type="InterPro" id="IPR055206">
    <property type="entry name" value="DEXQc_SUV3"/>
</dbReference>
<dbReference type="GO" id="GO:0003724">
    <property type="term" value="F:RNA helicase activity"/>
    <property type="evidence" value="ECO:0007669"/>
    <property type="project" value="UniProtKB-EC"/>
</dbReference>
<dbReference type="GO" id="GO:0000965">
    <property type="term" value="P:mitochondrial RNA 3'-end processing"/>
    <property type="evidence" value="ECO:0007669"/>
    <property type="project" value="TreeGrafter"/>
</dbReference>
<dbReference type="PROSITE" id="PS51194">
    <property type="entry name" value="HELICASE_CTER"/>
    <property type="match status" value="1"/>
</dbReference>
<keyword evidence="7" id="KW-0809">Transit peptide</keyword>
<keyword evidence="12" id="KW-1185">Reference proteome</keyword>
<dbReference type="Gene3D" id="1.20.272.40">
    <property type="match status" value="1"/>
</dbReference>
<evidence type="ECO:0000313" key="11">
    <source>
        <dbReference type="EMBL" id="TDL18494.1"/>
    </source>
</evidence>
<dbReference type="CDD" id="cd18805">
    <property type="entry name" value="SF2_C_suv3"/>
    <property type="match status" value="1"/>
</dbReference>
<dbReference type="FunFam" id="3.40.50.300:FF:000957">
    <property type="entry name" value="ATP-dependent RNA helicase SUV3L, mitochondrial"/>
    <property type="match status" value="1"/>
</dbReference>
<organism evidence="11 12">
    <name type="scientific">Rickenella mellea</name>
    <dbReference type="NCBI Taxonomy" id="50990"/>
    <lineage>
        <taxon>Eukaryota</taxon>
        <taxon>Fungi</taxon>
        <taxon>Dikarya</taxon>
        <taxon>Basidiomycota</taxon>
        <taxon>Agaricomycotina</taxon>
        <taxon>Agaricomycetes</taxon>
        <taxon>Hymenochaetales</taxon>
        <taxon>Rickenellaceae</taxon>
        <taxon>Rickenella</taxon>
    </lineage>
</organism>
<evidence type="ECO:0000256" key="8">
    <source>
        <dbReference type="ARBA" id="ARBA00023128"/>
    </source>
</evidence>
<keyword evidence="3" id="KW-0547">Nucleotide-binding</keyword>
<dbReference type="PANTHER" id="PTHR12131:SF1">
    <property type="entry name" value="ATP-DEPENDENT RNA HELICASE SUPV3L1, MITOCHONDRIAL-RELATED"/>
    <property type="match status" value="1"/>
</dbReference>
<keyword evidence="4 11" id="KW-0378">Hydrolase</keyword>
<dbReference type="InterPro" id="IPR001650">
    <property type="entry name" value="Helicase_C-like"/>
</dbReference>
<keyword evidence="5" id="KW-0347">Helicase</keyword>
<evidence type="ECO:0000256" key="7">
    <source>
        <dbReference type="ARBA" id="ARBA00022946"/>
    </source>
</evidence>
<dbReference type="InterPro" id="IPR027417">
    <property type="entry name" value="P-loop_NTPase"/>
</dbReference>
<dbReference type="OrthoDB" id="6692397at2759"/>
<evidence type="ECO:0000256" key="1">
    <source>
        <dbReference type="ARBA" id="ARBA00004173"/>
    </source>
</evidence>
<dbReference type="GO" id="GO:0005524">
    <property type="term" value="F:ATP binding"/>
    <property type="evidence" value="ECO:0007669"/>
    <property type="project" value="UniProtKB-KW"/>
</dbReference>
<keyword evidence="6" id="KW-0067">ATP-binding</keyword>